<feature type="compositionally biased region" description="Basic and acidic residues" evidence="2">
    <location>
        <begin position="587"/>
        <end position="602"/>
    </location>
</feature>
<feature type="transmembrane region" description="Helical" evidence="3">
    <location>
        <begin position="1242"/>
        <end position="1265"/>
    </location>
</feature>
<dbReference type="EMBL" id="CAJVPL010000257">
    <property type="protein sequence ID" value="CAG8474373.1"/>
    <property type="molecule type" value="Genomic_DNA"/>
</dbReference>
<feature type="compositionally biased region" description="Basic and acidic residues" evidence="2">
    <location>
        <begin position="25"/>
        <end position="40"/>
    </location>
</feature>
<feature type="region of interest" description="Disordered" evidence="2">
    <location>
        <begin position="579"/>
        <end position="605"/>
    </location>
</feature>
<name>A0A9N8W232_9GLOM</name>
<evidence type="ECO:0000256" key="1">
    <source>
        <dbReference type="SAM" id="Coils"/>
    </source>
</evidence>
<feature type="transmembrane region" description="Helical" evidence="3">
    <location>
        <begin position="1019"/>
        <end position="1043"/>
    </location>
</feature>
<protein>
    <submittedName>
        <fullName evidence="4">5281_t:CDS:1</fullName>
    </submittedName>
</protein>
<feature type="transmembrane region" description="Helical" evidence="3">
    <location>
        <begin position="1089"/>
        <end position="1113"/>
    </location>
</feature>
<gene>
    <name evidence="4" type="ORF">AGERDE_LOCUS2901</name>
</gene>
<accession>A0A9N8W232</accession>
<feature type="region of interest" description="Disordered" evidence="2">
    <location>
        <begin position="1"/>
        <end position="40"/>
    </location>
</feature>
<keyword evidence="3" id="KW-0472">Membrane</keyword>
<evidence type="ECO:0000313" key="4">
    <source>
        <dbReference type="EMBL" id="CAG8474373.1"/>
    </source>
</evidence>
<keyword evidence="1" id="KW-0175">Coiled coil</keyword>
<comment type="caution">
    <text evidence="4">The sequence shown here is derived from an EMBL/GenBank/DDBJ whole genome shotgun (WGS) entry which is preliminary data.</text>
</comment>
<organism evidence="4 5">
    <name type="scientific">Ambispora gerdemannii</name>
    <dbReference type="NCBI Taxonomy" id="144530"/>
    <lineage>
        <taxon>Eukaryota</taxon>
        <taxon>Fungi</taxon>
        <taxon>Fungi incertae sedis</taxon>
        <taxon>Mucoromycota</taxon>
        <taxon>Glomeromycotina</taxon>
        <taxon>Glomeromycetes</taxon>
        <taxon>Archaeosporales</taxon>
        <taxon>Ambisporaceae</taxon>
        <taxon>Ambispora</taxon>
    </lineage>
</organism>
<feature type="coiled-coil region" evidence="1">
    <location>
        <begin position="1317"/>
        <end position="1355"/>
    </location>
</feature>
<dbReference type="Proteomes" id="UP000789831">
    <property type="component" value="Unassembled WGS sequence"/>
</dbReference>
<sequence length="1361" mass="159118">MDSLKEVVISPQLIERSSSQPIKTAPEKGNKNSDREGISKFDSVKSGTIIKIETDQNGKSAITLKKEKDPLFDSTPLKFDSRIYIGYHRIKTTPTSHTTDSLEHHDLGSFETRGDINWSVAVFDTTESTWIAFSFYDFSNIKDKRELAIYKNDNFPKNVWRNLNSTFGRRKNTLLSDKSVLFLVYDHQSREIVQSNCISNTGNGIIKFLNDEELIILRRNNFRIIRYKNNLHLSKGITNFFESTKKRINFESRINTDHSYPPPMNKFAEYSKSTKDVVEHKLTNFVKGELDKLFNINKSLAKVQEKKHNDTTNKELTVQNSEEYFRDKNKKKEILPVFAVATNKEKQQYLAASLGTLKFEENQGTAELKRIANFHHMELTKHPSNINYYKLEYKKEYKYKIKDLEFFVKKNSIFYTNYKKDSLVELFYQNPYINQKKQNHAVNQQNNKVKDGNEKELIIDGNEMKVIIGGKKEPITIIDGNEMKIIIDGNEKEIDNNEKEIKINGKQLRVKLIIEKEINNKMKIDGNGRETITVIDDNKMREINGNENEINSNKVIGKVKIKIIIDGNKREIDRNEEEIDGNEEEIDGNKEEINDNEEKIDGNEIDNDEKDKKIKIIIEDKIVRIFKEDQNKKKGYSLVNIWSIPTAFSKYLTDPIISAFEYVKQNQSVKLTLNSRYDKNKLGFKHDIIPIKPRATSIVGMCSALKLINEQKDAYEKNQEVQKETNKGKSYEKLIRSIKIIASNIIKEAIEDLGNFRILDARFRIVTTMIKADFQDQVIHYILNKPEDRLHIPRQAVHDKPKEPSYNFVFQNWADYDNEHHPRALSIAINQDQHETVEKLLDYYSTLAKENLSWMETVTQALPELIIKFPKSVIQLMKKEVFHSQEIHLDKSWESYRPNNNPDNFQSFHIKFNLFDPYRQQEYKKSFKDKKNHISRYRKTNMGYFQVPLPGLIESGSSKERIKDAVIDITWNFFLNLVLLERTRHNESPFTRLIIHDKTGEIYDNPSIEAIVDFQWRHYARFIIILEFLFYIAYAISFIWLSYAHLNKIVYSQPVGPVFIPAVAIMCGFAYNLLVRKIKEMRYLTKQQILLIVLYAFDLAGLTLPLIGCAMMLSVHLRYTELLPESDTDIRKESPYCQRHHLQCQSQVIYYSLAGLLLWVVFVRTGILPGSPTFSGSFTTENPNNGTTQILENNVTYPNFTIQQNLDWADRSDNYYYFWDKSVQAVYFWISGRWDQVTNWNFWPVDLVTVIASIFLATLLQNLLISLMGDVLKESTLEKRAVSQIRAQLLIKHTYSLSHQRNVYYAIPTEKWRNLTNETAEKKLERIEKLAEIEKNELRARFDSLEKKLDNFFKDLNSQST</sequence>
<keyword evidence="3" id="KW-0812">Transmembrane</keyword>
<feature type="transmembrane region" description="Helical" evidence="3">
    <location>
        <begin position="1055"/>
        <end position="1074"/>
    </location>
</feature>
<evidence type="ECO:0000256" key="3">
    <source>
        <dbReference type="SAM" id="Phobius"/>
    </source>
</evidence>
<feature type="transmembrane region" description="Helical" evidence="3">
    <location>
        <begin position="1148"/>
        <end position="1167"/>
    </location>
</feature>
<proteinExistence type="predicted"/>
<evidence type="ECO:0000256" key="2">
    <source>
        <dbReference type="SAM" id="MobiDB-lite"/>
    </source>
</evidence>
<dbReference type="OrthoDB" id="2439775at2759"/>
<keyword evidence="3" id="KW-1133">Transmembrane helix</keyword>
<evidence type="ECO:0000313" key="5">
    <source>
        <dbReference type="Proteomes" id="UP000789831"/>
    </source>
</evidence>
<keyword evidence="5" id="KW-1185">Reference proteome</keyword>
<reference evidence="4" key="1">
    <citation type="submission" date="2021-06" db="EMBL/GenBank/DDBJ databases">
        <authorList>
            <person name="Kallberg Y."/>
            <person name="Tangrot J."/>
            <person name="Rosling A."/>
        </authorList>
    </citation>
    <scope>NUCLEOTIDE SEQUENCE</scope>
    <source>
        <strain evidence="4">MT106</strain>
    </source>
</reference>